<gene>
    <name evidence="7" type="primary">pyrC</name>
    <name evidence="7" type="ORF">EFREU_v1c00990</name>
</gene>
<dbReference type="GO" id="GO:0004151">
    <property type="term" value="F:dihydroorotase activity"/>
    <property type="evidence" value="ECO:0007669"/>
    <property type="project" value="InterPro"/>
</dbReference>
<keyword evidence="8" id="KW-1185">Reference proteome</keyword>
<evidence type="ECO:0000313" key="7">
    <source>
        <dbReference type="EMBL" id="ATZ16126.1"/>
    </source>
</evidence>
<evidence type="ECO:0000313" key="8">
    <source>
        <dbReference type="Proteomes" id="UP000232222"/>
    </source>
</evidence>
<evidence type="ECO:0000256" key="2">
    <source>
        <dbReference type="ARBA" id="ARBA00002368"/>
    </source>
</evidence>
<dbReference type="Gene3D" id="2.30.40.10">
    <property type="entry name" value="Urease, subunit C, domain 1"/>
    <property type="match status" value="1"/>
</dbReference>
<keyword evidence="6" id="KW-0665">Pyrimidine biosynthesis</keyword>
<sequence>MVKTITFTNALIYRNQNFETTNLTITDTKIVAIGPQLIGEIISLPNGSLITPGFIDLHAHFREPGQTNKEDLLSGAMAALYGGYQTVCLMPNTTPTTDNLNILQPLMEKARTAPINLKFFGAITKNLAGEEETDWESLNNMVVGFSDDGSYLANHQMLEAILRFGANNEKLVSLHVDSRHKLVSETKILRQEVAKKFGLQGVDDDYESNPLSRDLGLALKHQLPYHLCHLSTQKSVDLLKKSRLINSKITAEVTPHHLVLSLEDIHKDDANFMMNPPLNRAIDRQSLIQALNEGIIDVIATDHAPHEAISKAGFATGTMGIIGLEFAFPLLYTHLVKTKQVPLEIILEAMSIKPAKLINHSDISLNIGNEATFTILDLAESQPVLAEKLHSKSHNTPFLNQELFGWPWANVQHGKIYYLKGETENVRENSRKNYIN</sequence>
<dbReference type="GO" id="GO:0004038">
    <property type="term" value="F:allantoinase activity"/>
    <property type="evidence" value="ECO:0007669"/>
    <property type="project" value="TreeGrafter"/>
</dbReference>
<reference evidence="7 8" key="1">
    <citation type="submission" date="2017-11" db="EMBL/GenBank/DDBJ databases">
        <title>Genome sequence of Entomoplasma freundtii BARC 318 (ATCC 51999).</title>
        <authorList>
            <person name="Lo W.-S."/>
            <person name="Gasparich G.E."/>
            <person name="Kuo C.-H."/>
        </authorList>
    </citation>
    <scope>NUCLEOTIDE SEQUENCE [LARGE SCALE GENOMIC DNA]</scope>
    <source>
        <strain evidence="7 8">BARC 318</strain>
    </source>
</reference>
<dbReference type="NCBIfam" id="TIGR00857">
    <property type="entry name" value="pyrC_multi"/>
    <property type="match status" value="1"/>
</dbReference>
<dbReference type="InterPro" id="IPR011059">
    <property type="entry name" value="Metal-dep_hydrolase_composite"/>
</dbReference>
<dbReference type="SUPFAM" id="SSF51556">
    <property type="entry name" value="Metallo-dependent hydrolases"/>
    <property type="match status" value="1"/>
</dbReference>
<dbReference type="InterPro" id="IPR004722">
    <property type="entry name" value="DHOase"/>
</dbReference>
<dbReference type="InterPro" id="IPR050138">
    <property type="entry name" value="DHOase/Allantoinase_Hydrolase"/>
</dbReference>
<name>A0A2K8NRH6_9MOLU</name>
<evidence type="ECO:0000256" key="3">
    <source>
        <dbReference type="ARBA" id="ARBA00010286"/>
    </source>
</evidence>
<keyword evidence="5" id="KW-0378">Hydrolase</keyword>
<dbReference type="RefSeq" id="WP_232673622.1">
    <property type="nucleotide sequence ID" value="NZ_CP024962.1"/>
</dbReference>
<dbReference type="EMBL" id="CP024962">
    <property type="protein sequence ID" value="ATZ16126.1"/>
    <property type="molecule type" value="Genomic_DNA"/>
</dbReference>
<organism evidence="7 8">
    <name type="scientific">Entomoplasma freundtii</name>
    <dbReference type="NCBI Taxonomy" id="74700"/>
    <lineage>
        <taxon>Bacteria</taxon>
        <taxon>Bacillati</taxon>
        <taxon>Mycoplasmatota</taxon>
        <taxon>Mollicutes</taxon>
        <taxon>Entomoplasmatales</taxon>
        <taxon>Entomoplasmataceae</taxon>
        <taxon>Entomoplasma</taxon>
    </lineage>
</organism>
<dbReference type="Proteomes" id="UP000232222">
    <property type="component" value="Chromosome"/>
</dbReference>
<dbReference type="GO" id="GO:0006221">
    <property type="term" value="P:pyrimidine nucleotide biosynthetic process"/>
    <property type="evidence" value="ECO:0007669"/>
    <property type="project" value="UniProtKB-KW"/>
</dbReference>
<evidence type="ECO:0000256" key="6">
    <source>
        <dbReference type="ARBA" id="ARBA00022975"/>
    </source>
</evidence>
<proteinExistence type="inferred from homology"/>
<dbReference type="CDD" id="cd01317">
    <property type="entry name" value="DHOase_IIa"/>
    <property type="match status" value="1"/>
</dbReference>
<dbReference type="PROSITE" id="PS00483">
    <property type="entry name" value="DIHYDROOROTASE_2"/>
    <property type="match status" value="1"/>
</dbReference>
<dbReference type="SUPFAM" id="SSF51338">
    <property type="entry name" value="Composite domain of metallo-dependent hydrolases"/>
    <property type="match status" value="1"/>
</dbReference>
<dbReference type="GO" id="GO:0006145">
    <property type="term" value="P:purine nucleobase catabolic process"/>
    <property type="evidence" value="ECO:0007669"/>
    <property type="project" value="TreeGrafter"/>
</dbReference>
<evidence type="ECO:0000256" key="5">
    <source>
        <dbReference type="ARBA" id="ARBA00022801"/>
    </source>
</evidence>
<dbReference type="GO" id="GO:0005737">
    <property type="term" value="C:cytoplasm"/>
    <property type="evidence" value="ECO:0007669"/>
    <property type="project" value="TreeGrafter"/>
</dbReference>
<protein>
    <submittedName>
        <fullName evidence="7">Dihydroorotase</fullName>
    </submittedName>
</protein>
<comment type="cofactor">
    <cofactor evidence="1">
        <name>Zn(2+)</name>
        <dbReference type="ChEBI" id="CHEBI:29105"/>
    </cofactor>
</comment>
<dbReference type="KEGG" id="efr:EFREU_v1c00990"/>
<comment type="similarity">
    <text evidence="3">Belongs to the metallo-dependent hydrolases superfamily. DHOase family. Class I DHOase subfamily.</text>
</comment>
<dbReference type="Gene3D" id="3.20.20.140">
    <property type="entry name" value="Metal-dependent hydrolases"/>
    <property type="match status" value="1"/>
</dbReference>
<dbReference type="GO" id="GO:0046872">
    <property type="term" value="F:metal ion binding"/>
    <property type="evidence" value="ECO:0007669"/>
    <property type="project" value="UniProtKB-KW"/>
</dbReference>
<dbReference type="InterPro" id="IPR006680">
    <property type="entry name" value="Amidohydro-rel"/>
</dbReference>
<dbReference type="PANTHER" id="PTHR43668">
    <property type="entry name" value="ALLANTOINASE"/>
    <property type="match status" value="1"/>
</dbReference>
<comment type="function">
    <text evidence="2">Catalyzes the reversible cyclization of carbamoyl aspartate to dihydroorotate.</text>
</comment>
<accession>A0A2K8NRH6</accession>
<evidence type="ECO:0000256" key="1">
    <source>
        <dbReference type="ARBA" id="ARBA00001947"/>
    </source>
</evidence>
<dbReference type="InterPro" id="IPR032466">
    <property type="entry name" value="Metal_Hydrolase"/>
</dbReference>
<evidence type="ECO:0000256" key="4">
    <source>
        <dbReference type="ARBA" id="ARBA00022723"/>
    </source>
</evidence>
<dbReference type="AlphaFoldDB" id="A0A2K8NRH6"/>
<dbReference type="PROSITE" id="PS00482">
    <property type="entry name" value="DIHYDROOROTASE_1"/>
    <property type="match status" value="1"/>
</dbReference>
<dbReference type="Pfam" id="PF01979">
    <property type="entry name" value="Amidohydro_1"/>
    <property type="match status" value="1"/>
</dbReference>
<dbReference type="PANTHER" id="PTHR43668:SF2">
    <property type="entry name" value="ALLANTOINASE"/>
    <property type="match status" value="1"/>
</dbReference>
<dbReference type="InterPro" id="IPR002195">
    <property type="entry name" value="Dihydroorotase_CS"/>
</dbReference>
<keyword evidence="4" id="KW-0479">Metal-binding</keyword>